<evidence type="ECO:0000313" key="2">
    <source>
        <dbReference type="Proteomes" id="UP000018031"/>
    </source>
</evidence>
<comment type="caution">
    <text evidence="1">The sequence shown here is derived from an EMBL/GenBank/DDBJ whole genome shotgun (WGS) entry which is preliminary data.</text>
</comment>
<accession>T1CGQ9</accession>
<reference evidence="2" key="1">
    <citation type="journal article" date="2013" name="Genome">
        <title>Draft Genome Sequences of Porphyromonas crevioricanis JCM 15906T and Porphyromonas cansulci JCM 13913T Isolated from a Canine Oral Cavity.</title>
        <authorList>
            <person name="Sakamoto M."/>
            <person name="Tanaka N."/>
            <person name="Shiwa Y."/>
            <person name="Yoshikawa H."/>
            <person name="Ohkuma M."/>
        </authorList>
    </citation>
    <scope>NUCLEOTIDE SEQUENCE [LARGE SCALE GENOMIC DNA]</scope>
    <source>
        <strain evidence="2">JCM 15906</strain>
    </source>
</reference>
<evidence type="ECO:0000313" key="1">
    <source>
        <dbReference type="EMBL" id="GAD04916.1"/>
    </source>
</evidence>
<reference evidence="1 2" key="2">
    <citation type="journal article" date="2013" name="Genome Announc.">
        <title>Draft Genome Sequences of Porphyromonas crevioricanis JCM 15906T and Porphyromonas cansulci JCM 13913T Isolated from a Canine Oral Cavity.</title>
        <authorList>
            <person name="Sakamoto M."/>
            <person name="Tanaka N."/>
            <person name="Shiwa Y."/>
            <person name="Yoshikawa H."/>
            <person name="Ohkuma M."/>
        </authorList>
    </citation>
    <scope>NUCLEOTIDE SEQUENCE [LARGE SCALE GENOMIC DNA]</scope>
    <source>
        <strain evidence="1 2">JCM 15906</strain>
    </source>
</reference>
<protein>
    <submittedName>
        <fullName evidence="1">Uncharacterized protein</fullName>
    </submittedName>
</protein>
<dbReference type="EMBL" id="BAOU01000015">
    <property type="protein sequence ID" value="GAD04916.1"/>
    <property type="molecule type" value="Genomic_DNA"/>
</dbReference>
<organism evidence="1 2">
    <name type="scientific">Porphyromonas crevioricanis JCM 15906</name>
    <dbReference type="NCBI Taxonomy" id="1305617"/>
    <lineage>
        <taxon>Bacteria</taxon>
        <taxon>Pseudomonadati</taxon>
        <taxon>Bacteroidota</taxon>
        <taxon>Bacteroidia</taxon>
        <taxon>Bacteroidales</taxon>
        <taxon>Porphyromonadaceae</taxon>
        <taxon>Porphyromonas</taxon>
    </lineage>
</organism>
<dbReference type="AlphaFoldDB" id="T1CGQ9"/>
<dbReference type="Proteomes" id="UP000018031">
    <property type="component" value="Unassembled WGS sequence"/>
</dbReference>
<sequence length="51" mass="5887">MRLSYFSLLENDFSREEVTLLGSSTCRLEDLFKVLISLTFAWLLPSVWVCG</sequence>
<name>T1CGQ9_9PORP</name>
<gene>
    <name evidence="1" type="ORF">PORCRE_613</name>
</gene>
<proteinExistence type="predicted"/>